<comment type="similarity">
    <text evidence="2">Belongs to the GSTCD family.</text>
</comment>
<dbReference type="Proteomes" id="UP000515152">
    <property type="component" value="Chromosome 1"/>
</dbReference>
<keyword evidence="4" id="KW-0963">Cytoplasm</keyword>
<dbReference type="InterPro" id="IPR025714">
    <property type="entry name" value="Methyltranfer_dom"/>
</dbReference>
<dbReference type="RefSeq" id="XP_012681419.2">
    <property type="nucleotide sequence ID" value="XM_012825965.3"/>
</dbReference>
<dbReference type="InterPro" id="IPR036282">
    <property type="entry name" value="Glutathione-S-Trfase_C_sf"/>
</dbReference>
<dbReference type="InterPro" id="IPR029063">
    <property type="entry name" value="SAM-dependent_MTases_sf"/>
</dbReference>
<evidence type="ECO:0000256" key="1">
    <source>
        <dbReference type="ARBA" id="ARBA00004496"/>
    </source>
</evidence>
<accession>A0A6P3VU70</accession>
<organism evidence="7 8">
    <name type="scientific">Clupea harengus</name>
    <name type="common">Atlantic herring</name>
    <dbReference type="NCBI Taxonomy" id="7950"/>
    <lineage>
        <taxon>Eukaryota</taxon>
        <taxon>Metazoa</taxon>
        <taxon>Chordata</taxon>
        <taxon>Craniata</taxon>
        <taxon>Vertebrata</taxon>
        <taxon>Euteleostomi</taxon>
        <taxon>Actinopterygii</taxon>
        <taxon>Neopterygii</taxon>
        <taxon>Teleostei</taxon>
        <taxon>Clupei</taxon>
        <taxon>Clupeiformes</taxon>
        <taxon>Clupeoidei</taxon>
        <taxon>Clupeidae</taxon>
        <taxon>Clupea</taxon>
    </lineage>
</organism>
<name>A0A6P3VU70_CLUHA</name>
<dbReference type="GO" id="GO:0005737">
    <property type="term" value="C:cytoplasm"/>
    <property type="evidence" value="ECO:0007669"/>
    <property type="project" value="UniProtKB-SubCell"/>
</dbReference>
<dbReference type="CTD" id="79807"/>
<evidence type="ECO:0000256" key="3">
    <source>
        <dbReference type="ARBA" id="ARBA00022165"/>
    </source>
</evidence>
<evidence type="ECO:0000259" key="6">
    <source>
        <dbReference type="Pfam" id="PF13679"/>
    </source>
</evidence>
<dbReference type="AlphaFoldDB" id="A0A6P3VU70"/>
<evidence type="ECO:0000256" key="5">
    <source>
        <dbReference type="SAM" id="MobiDB-lite"/>
    </source>
</evidence>
<dbReference type="GeneID" id="105898861"/>
<sequence length="628" mass="69529">MDDSEKRRMPDSLYLEVSTENKEHVLPLHSSITLFLLSYCESTSFRVILLSAKSGDQWTWVGDLSSTLAANPIQLPEPLGVVGACRLPAVLEADGMYCRAGLAVVLRHVIQRTSKDKPGHLNLTSLLGFKNTCLKACAEVSKWTRLCEIDIPSAVEEHLSNPTEQALCIPPAVLHLEKRLDEPVKVHNDDKLRRRKLQQQAISSSPSTLKEERSNPALKPCGVELSAALAKLTTDEVPDAATKRPPDIRRVKTTQLPKLERHFAEGLYFTLTDVVLLPCIHQYLSSLQKHAPHALSRLPLLVRWYCHVQDVPGVRKAAETCGMTLFTPQPSESVLLTPEISTLGELELESTQPEKVPFVGGPRPTLTKLKESGVEAVYSPHPCPSWTVPWEDFPTAVNPTTGEMSDTRAIRKCQQINNLVAMVTELVHPGNTVVDFCSGGGHVGIVLASMLPQCQVILVENKEESLVRARERSVTLNLTNISFIQTNLDYYIGAFHIGVALHACGVATDMVLQRCVQAGAAFVISPCCYGFIQNTQKFTFPRSQLFSKILDYKEHMILCRFADQTAVQLPEERRVIGKTCMGLVDLDRCWPAESRGYTVKVMTMEPESCSPKNNMLVGQPSQKHTISG</sequence>
<dbReference type="PANTHER" id="PTHR13369">
    <property type="match status" value="1"/>
</dbReference>
<dbReference type="KEGG" id="char:105898861"/>
<dbReference type="FunFam" id="3.40.50.150:FF:000125">
    <property type="entry name" value="Glutathione S-transferase C-terminal domain-containing protein"/>
    <property type="match status" value="1"/>
</dbReference>
<proteinExistence type="inferred from homology"/>
<dbReference type="Pfam" id="PF13679">
    <property type="entry name" value="Methyltransf_32"/>
    <property type="match status" value="1"/>
</dbReference>
<protein>
    <recommendedName>
        <fullName evidence="3">Glutathione S-transferase C-terminal domain-containing protein</fullName>
    </recommendedName>
</protein>
<dbReference type="SUPFAM" id="SSF47616">
    <property type="entry name" value="GST C-terminal domain-like"/>
    <property type="match status" value="1"/>
</dbReference>
<evidence type="ECO:0000313" key="8">
    <source>
        <dbReference type="RefSeq" id="XP_012681419.2"/>
    </source>
</evidence>
<evidence type="ECO:0000313" key="7">
    <source>
        <dbReference type="Proteomes" id="UP000515152"/>
    </source>
</evidence>
<reference evidence="8" key="1">
    <citation type="submission" date="2025-08" db="UniProtKB">
        <authorList>
            <consortium name="RefSeq"/>
        </authorList>
    </citation>
    <scope>IDENTIFICATION</scope>
</reference>
<dbReference type="SUPFAM" id="SSF53335">
    <property type="entry name" value="S-adenosyl-L-methionine-dependent methyltransferases"/>
    <property type="match status" value="1"/>
</dbReference>
<feature type="region of interest" description="Disordered" evidence="5">
    <location>
        <begin position="609"/>
        <end position="628"/>
    </location>
</feature>
<dbReference type="Gene3D" id="3.40.50.150">
    <property type="entry name" value="Vaccinia Virus protein VP39"/>
    <property type="match status" value="1"/>
</dbReference>
<evidence type="ECO:0000256" key="4">
    <source>
        <dbReference type="ARBA" id="ARBA00022490"/>
    </source>
</evidence>
<evidence type="ECO:0000256" key="2">
    <source>
        <dbReference type="ARBA" id="ARBA00008797"/>
    </source>
</evidence>
<keyword evidence="7" id="KW-1185">Reference proteome</keyword>
<feature type="domain" description="Methyltransferase" evidence="6">
    <location>
        <begin position="411"/>
        <end position="533"/>
    </location>
</feature>
<dbReference type="OrthoDB" id="206598at2759"/>
<gene>
    <name evidence="8" type="primary">gstcd</name>
</gene>
<feature type="compositionally biased region" description="Polar residues" evidence="5">
    <location>
        <begin position="619"/>
        <end position="628"/>
    </location>
</feature>
<comment type="subcellular location">
    <subcellularLocation>
        <location evidence="1">Cytoplasm</location>
    </subcellularLocation>
</comment>
<dbReference type="PANTHER" id="PTHR13369:SF0">
    <property type="entry name" value="GLUTATHIONE S-TRANSFERASE C-TERMINAL DOMAIN-CONTAINING PROTEIN"/>
    <property type="match status" value="1"/>
</dbReference>